<evidence type="ECO:0000256" key="3">
    <source>
        <dbReference type="ARBA" id="ARBA00022723"/>
    </source>
</evidence>
<comment type="cofactor">
    <cofactor evidence="8">
        <name>Mg(2+)</name>
        <dbReference type="ChEBI" id="CHEBI:18420"/>
    </cofactor>
</comment>
<dbReference type="HAMAP" id="MF_00336">
    <property type="entry name" value="BioD"/>
    <property type="match status" value="1"/>
</dbReference>
<comment type="catalytic activity">
    <reaction evidence="8">
        <text>(7R,8S)-7,8-diammoniononanoate + CO2 + ATP = (4R,5S)-dethiobiotin + ADP + phosphate + 3 H(+)</text>
        <dbReference type="Rhea" id="RHEA:15805"/>
        <dbReference type="ChEBI" id="CHEBI:15378"/>
        <dbReference type="ChEBI" id="CHEBI:16526"/>
        <dbReference type="ChEBI" id="CHEBI:30616"/>
        <dbReference type="ChEBI" id="CHEBI:43474"/>
        <dbReference type="ChEBI" id="CHEBI:149469"/>
        <dbReference type="ChEBI" id="CHEBI:149473"/>
        <dbReference type="ChEBI" id="CHEBI:456216"/>
        <dbReference type="EC" id="6.3.3.3"/>
    </reaction>
</comment>
<dbReference type="GO" id="GO:0009102">
    <property type="term" value="P:biotin biosynthetic process"/>
    <property type="evidence" value="ECO:0007669"/>
    <property type="project" value="UniProtKB-UniRule"/>
</dbReference>
<protein>
    <recommendedName>
        <fullName evidence="8">ATP-dependent dethiobiotin synthetase BioD</fullName>
        <ecNumber evidence="8">6.3.3.3</ecNumber>
    </recommendedName>
    <alternativeName>
        <fullName evidence="8">DTB synthetase</fullName>
        <shortName evidence="8">DTBS</shortName>
    </alternativeName>
    <alternativeName>
        <fullName evidence="8">Dethiobiotin synthase</fullName>
    </alternativeName>
</protein>
<dbReference type="GO" id="GO:0004141">
    <property type="term" value="F:dethiobiotin synthase activity"/>
    <property type="evidence" value="ECO:0007669"/>
    <property type="project" value="UniProtKB-UniRule"/>
</dbReference>
<evidence type="ECO:0000256" key="4">
    <source>
        <dbReference type="ARBA" id="ARBA00022741"/>
    </source>
</evidence>
<feature type="binding site" evidence="8">
    <location>
        <begin position="183"/>
        <end position="184"/>
    </location>
    <ligand>
        <name>ATP</name>
        <dbReference type="ChEBI" id="CHEBI:30616"/>
    </ligand>
</feature>
<dbReference type="InterPro" id="IPR004472">
    <property type="entry name" value="DTB_synth_BioD"/>
</dbReference>
<evidence type="ECO:0000256" key="1">
    <source>
        <dbReference type="ARBA" id="ARBA00022490"/>
    </source>
</evidence>
<keyword evidence="6 8" id="KW-0067">ATP-binding</keyword>
<comment type="similarity">
    <text evidence="8">Belongs to the dethiobiotin synthetase family.</text>
</comment>
<dbReference type="PANTHER" id="PTHR43210:SF5">
    <property type="entry name" value="DETHIOBIOTIN SYNTHETASE"/>
    <property type="match status" value="1"/>
</dbReference>
<evidence type="ECO:0000256" key="5">
    <source>
        <dbReference type="ARBA" id="ARBA00022756"/>
    </source>
</evidence>
<dbReference type="GO" id="GO:0005829">
    <property type="term" value="C:cytosol"/>
    <property type="evidence" value="ECO:0007669"/>
    <property type="project" value="TreeGrafter"/>
</dbReference>
<keyword evidence="3 8" id="KW-0479">Metal-binding</keyword>
<feature type="binding site" evidence="8">
    <location>
        <begin position="19"/>
        <end position="24"/>
    </location>
    <ligand>
        <name>ATP</name>
        <dbReference type="ChEBI" id="CHEBI:30616"/>
    </ligand>
</feature>
<dbReference type="GO" id="GO:0005524">
    <property type="term" value="F:ATP binding"/>
    <property type="evidence" value="ECO:0007669"/>
    <property type="project" value="UniProtKB-UniRule"/>
</dbReference>
<dbReference type="SUPFAM" id="SSF52540">
    <property type="entry name" value="P-loop containing nucleoside triphosphate hydrolases"/>
    <property type="match status" value="1"/>
</dbReference>
<dbReference type="RefSeq" id="WP_138319055.1">
    <property type="nucleotide sequence ID" value="NZ_VCBC01000005.1"/>
</dbReference>
<keyword evidence="10" id="KW-1185">Reference proteome</keyword>
<dbReference type="NCBIfam" id="TIGR00347">
    <property type="entry name" value="bioD"/>
    <property type="match status" value="1"/>
</dbReference>
<evidence type="ECO:0000313" key="10">
    <source>
        <dbReference type="Proteomes" id="UP000307790"/>
    </source>
</evidence>
<dbReference type="InterPro" id="IPR027417">
    <property type="entry name" value="P-loop_NTPase"/>
</dbReference>
<feature type="binding site" evidence="8">
    <location>
        <position position="123"/>
    </location>
    <ligand>
        <name>Mg(2+)</name>
        <dbReference type="ChEBI" id="CHEBI:18420"/>
    </ligand>
</feature>
<keyword evidence="4 8" id="KW-0547">Nucleotide-binding</keyword>
<feature type="active site" evidence="8">
    <location>
        <position position="44"/>
    </location>
</feature>
<dbReference type="CDD" id="cd03109">
    <property type="entry name" value="DTBS"/>
    <property type="match status" value="1"/>
</dbReference>
<comment type="caution">
    <text evidence="8">Lacks conserved residue(s) required for the propagation of feature annotation.</text>
</comment>
<dbReference type="GO" id="GO:0000287">
    <property type="term" value="F:magnesium ion binding"/>
    <property type="evidence" value="ECO:0007669"/>
    <property type="project" value="UniProtKB-UniRule"/>
</dbReference>
<feature type="binding site" evidence="8">
    <location>
        <position position="23"/>
    </location>
    <ligand>
        <name>Mg(2+)</name>
        <dbReference type="ChEBI" id="CHEBI:18420"/>
    </ligand>
</feature>
<comment type="function">
    <text evidence="8">Catalyzes a mechanistically unusual reaction, the ATP-dependent insertion of CO2 between the N7 and N8 nitrogen atoms of 7,8-diaminopelargonic acid (DAPA, also called 7,8-diammoniononanoate) to form a ureido ring.</text>
</comment>
<dbReference type="Gene3D" id="3.40.50.300">
    <property type="entry name" value="P-loop containing nucleotide triphosphate hydrolases"/>
    <property type="match status" value="1"/>
</dbReference>
<evidence type="ECO:0000256" key="2">
    <source>
        <dbReference type="ARBA" id="ARBA00022598"/>
    </source>
</evidence>
<keyword evidence="7 8" id="KW-0460">Magnesium</keyword>
<comment type="subunit">
    <text evidence="8">Homodimer.</text>
</comment>
<feature type="binding site" evidence="8">
    <location>
        <position position="61"/>
    </location>
    <ligand>
        <name>ATP</name>
        <dbReference type="ChEBI" id="CHEBI:30616"/>
    </ligand>
</feature>
<gene>
    <name evidence="8 9" type="primary">bioD</name>
    <name evidence="9" type="ORF">FE810_05520</name>
</gene>
<comment type="caution">
    <text evidence="9">The sequence shown here is derived from an EMBL/GenBank/DDBJ whole genome shotgun (WGS) entry which is preliminary data.</text>
</comment>
<sequence length="235" mass="25417">MTNIQPKNQTVFVTATDTDAGKTYVSEKLIKLLVQTGKTVSALKPISAGCEWHNGELQNEDALCLKAAANAGQTLSQINPIAFEPPIAPHIAAAQQGDCLTVPRITSAFVDAQKVPADICLIEGAGGWRLPLNNQEFLSDFVKNESIPVIFVVGMKLGCLNHAILTYQAMIQDGIDVIGWIANQAQPEKMRNHQDNVEFLTSAIDAPFLGELGFGDSEKNLKQSVILSALFEKDN</sequence>
<dbReference type="EMBL" id="VCBC01000005">
    <property type="protein sequence ID" value="TLU66179.1"/>
    <property type="molecule type" value="Genomic_DNA"/>
</dbReference>
<dbReference type="PANTHER" id="PTHR43210">
    <property type="entry name" value="DETHIOBIOTIN SYNTHETASE"/>
    <property type="match status" value="1"/>
</dbReference>
<dbReference type="UniPathway" id="UPA00078">
    <property type="reaction ID" value="UER00161"/>
</dbReference>
<reference evidence="9 10" key="1">
    <citation type="submission" date="2019-05" db="EMBL/GenBank/DDBJ databases">
        <title>Genome sequences of Thalassotalea litorea 1K03283.</title>
        <authorList>
            <person name="Zhang D."/>
        </authorList>
    </citation>
    <scope>NUCLEOTIDE SEQUENCE [LARGE SCALE GENOMIC DNA]</scope>
    <source>
        <strain evidence="9 10">MCCC 1K03283</strain>
    </source>
</reference>
<keyword evidence="1 8" id="KW-0963">Cytoplasm</keyword>
<keyword evidence="2 8" id="KW-0436">Ligase</keyword>
<dbReference type="AlphaFoldDB" id="A0A5R9INM4"/>
<feature type="binding site" evidence="8">
    <location>
        <position position="61"/>
    </location>
    <ligand>
        <name>Mg(2+)</name>
        <dbReference type="ChEBI" id="CHEBI:18420"/>
    </ligand>
</feature>
<keyword evidence="5 8" id="KW-0093">Biotin biosynthesis</keyword>
<comment type="subcellular location">
    <subcellularLocation>
        <location evidence="8">Cytoplasm</location>
    </subcellularLocation>
</comment>
<evidence type="ECO:0000313" key="9">
    <source>
        <dbReference type="EMBL" id="TLU66179.1"/>
    </source>
</evidence>
<comment type="pathway">
    <text evidence="8">Cofactor biosynthesis; biotin biosynthesis; biotin from 7,8-diaminononanoate: step 1/2.</text>
</comment>
<dbReference type="PIRSF" id="PIRSF006755">
    <property type="entry name" value="DTB_synth"/>
    <property type="match status" value="1"/>
</dbReference>
<accession>A0A5R9INM4</accession>
<evidence type="ECO:0000256" key="6">
    <source>
        <dbReference type="ARBA" id="ARBA00022840"/>
    </source>
</evidence>
<dbReference type="FunFam" id="3.40.50.300:FF:000292">
    <property type="entry name" value="ATP-dependent dethiobiotin synthetase BioD"/>
    <property type="match status" value="1"/>
</dbReference>
<dbReference type="Pfam" id="PF13500">
    <property type="entry name" value="AAA_26"/>
    <property type="match status" value="1"/>
</dbReference>
<dbReference type="Proteomes" id="UP000307790">
    <property type="component" value="Unassembled WGS sequence"/>
</dbReference>
<evidence type="ECO:0000256" key="8">
    <source>
        <dbReference type="HAMAP-Rule" id="MF_00336"/>
    </source>
</evidence>
<feature type="binding site" evidence="8">
    <location>
        <position position="220"/>
    </location>
    <ligand>
        <name>ATP</name>
        <dbReference type="ChEBI" id="CHEBI:30616"/>
    </ligand>
</feature>
<evidence type="ECO:0000256" key="7">
    <source>
        <dbReference type="ARBA" id="ARBA00022842"/>
    </source>
</evidence>
<proteinExistence type="inferred from homology"/>
<dbReference type="EC" id="6.3.3.3" evidence="8"/>
<name>A0A5R9INM4_9GAMM</name>
<dbReference type="OrthoDB" id="9802097at2"/>
<organism evidence="9 10">
    <name type="scientific">Thalassotalea litorea</name>
    <dbReference type="NCBI Taxonomy" id="2020715"/>
    <lineage>
        <taxon>Bacteria</taxon>
        <taxon>Pseudomonadati</taxon>
        <taxon>Pseudomonadota</taxon>
        <taxon>Gammaproteobacteria</taxon>
        <taxon>Alteromonadales</taxon>
        <taxon>Colwelliaceae</taxon>
        <taxon>Thalassotalea</taxon>
    </lineage>
</organism>
<dbReference type="GO" id="GO:0042803">
    <property type="term" value="F:protein homodimerization activity"/>
    <property type="evidence" value="ECO:0007669"/>
    <property type="project" value="UniProtKB-ARBA"/>
</dbReference>
<feature type="binding site" evidence="8">
    <location>
        <begin position="123"/>
        <end position="126"/>
    </location>
    <ligand>
        <name>ATP</name>
        <dbReference type="ChEBI" id="CHEBI:30616"/>
    </ligand>
</feature>